<dbReference type="AlphaFoldDB" id="A0AAV5S1L1"/>
<keyword evidence="2" id="KW-1185">Reference proteome</keyword>
<protein>
    <submittedName>
        <fullName evidence="1">Uncharacterized protein</fullName>
    </submittedName>
</protein>
<reference evidence="1 2" key="1">
    <citation type="journal article" date="2023" name="Elife">
        <title>Identification of key yeast species and microbe-microbe interactions impacting larval growth of Drosophila in the wild.</title>
        <authorList>
            <person name="Mure A."/>
            <person name="Sugiura Y."/>
            <person name="Maeda R."/>
            <person name="Honda K."/>
            <person name="Sakurai N."/>
            <person name="Takahashi Y."/>
            <person name="Watada M."/>
            <person name="Katoh T."/>
            <person name="Gotoh A."/>
            <person name="Gotoh Y."/>
            <person name="Taniguchi I."/>
            <person name="Nakamura K."/>
            <person name="Hayashi T."/>
            <person name="Katayama T."/>
            <person name="Uemura T."/>
            <person name="Hattori Y."/>
        </authorList>
    </citation>
    <scope>NUCLEOTIDE SEQUENCE [LARGE SCALE GENOMIC DNA]</scope>
    <source>
        <strain evidence="1 2">KH-74</strain>
    </source>
</reference>
<evidence type="ECO:0000313" key="2">
    <source>
        <dbReference type="Proteomes" id="UP001377567"/>
    </source>
</evidence>
<name>A0AAV5S1L1_MAUHU</name>
<comment type="caution">
    <text evidence="1">The sequence shown here is derived from an EMBL/GenBank/DDBJ whole genome shotgun (WGS) entry which is preliminary data.</text>
</comment>
<accession>A0AAV5S1L1</accession>
<evidence type="ECO:0000313" key="1">
    <source>
        <dbReference type="EMBL" id="GMM57192.1"/>
    </source>
</evidence>
<sequence length="159" mass="18268">MSVQETIIHTLGQLHIADLLSFDDFAAVIRNDEMYADVSTEALEAYYDVYKEDAISNKEEFQKKTEYLVEDLRRNSMNEIVAGEQSNFFSLEDIINALYKVGLLLETRTNVINETLEDRTEVLKRFEEGTQLSTISNDSITEILNTLGVYKRLLQEADN</sequence>
<dbReference type="EMBL" id="BTGD01000011">
    <property type="protein sequence ID" value="GMM57192.1"/>
    <property type="molecule type" value="Genomic_DNA"/>
</dbReference>
<dbReference type="Proteomes" id="UP001377567">
    <property type="component" value="Unassembled WGS sequence"/>
</dbReference>
<gene>
    <name evidence="1" type="ORF">DAKH74_038080</name>
</gene>
<proteinExistence type="predicted"/>
<organism evidence="1 2">
    <name type="scientific">Maudiozyma humilis</name>
    <name type="common">Sour dough yeast</name>
    <name type="synonym">Kazachstania humilis</name>
    <dbReference type="NCBI Taxonomy" id="51915"/>
    <lineage>
        <taxon>Eukaryota</taxon>
        <taxon>Fungi</taxon>
        <taxon>Dikarya</taxon>
        <taxon>Ascomycota</taxon>
        <taxon>Saccharomycotina</taxon>
        <taxon>Saccharomycetes</taxon>
        <taxon>Saccharomycetales</taxon>
        <taxon>Saccharomycetaceae</taxon>
        <taxon>Maudiozyma</taxon>
    </lineage>
</organism>